<keyword evidence="3" id="KW-1185">Reference proteome</keyword>
<sequence>MYRHRPLRARWAGMLACLCTSTLLAAPYGANPPQVRDHDGIAYISGGIGSDEAGQLRAMASRFNVHMRFVDARTGESMSDVAVVVVDTQGKKRLSLVTEGPLLYLKLHPGTYRAYVTYQGSTQARPFTAGSKPVALAFRLAVNEAERSWLYCASQCTRSQR</sequence>
<comment type="caution">
    <text evidence="2">The sequence shown here is derived from an EMBL/GenBank/DDBJ whole genome shotgun (WGS) entry which is preliminary data.</text>
</comment>
<dbReference type="Proteomes" id="UP001216674">
    <property type="component" value="Unassembled WGS sequence"/>
</dbReference>
<feature type="signal peptide" evidence="1">
    <location>
        <begin position="1"/>
        <end position="25"/>
    </location>
</feature>
<gene>
    <name evidence="2" type="ORF">P3W85_10645</name>
</gene>
<proteinExistence type="predicted"/>
<organism evidence="2 3">
    <name type="scientific">Cupriavidus basilensis</name>
    <dbReference type="NCBI Taxonomy" id="68895"/>
    <lineage>
        <taxon>Bacteria</taxon>
        <taxon>Pseudomonadati</taxon>
        <taxon>Pseudomonadota</taxon>
        <taxon>Betaproteobacteria</taxon>
        <taxon>Burkholderiales</taxon>
        <taxon>Burkholderiaceae</taxon>
        <taxon>Cupriavidus</taxon>
    </lineage>
</organism>
<feature type="chain" id="PRO_5045447922" description="Carboxypeptidase regulatory-like domain-containing protein" evidence="1">
    <location>
        <begin position="26"/>
        <end position="161"/>
    </location>
</feature>
<keyword evidence="1" id="KW-0732">Signal</keyword>
<dbReference type="EMBL" id="JARJLM010000180">
    <property type="protein sequence ID" value="MDF3833405.1"/>
    <property type="molecule type" value="Genomic_DNA"/>
</dbReference>
<protein>
    <recommendedName>
        <fullName evidence="4">Carboxypeptidase regulatory-like domain-containing protein</fullName>
    </recommendedName>
</protein>
<evidence type="ECO:0000313" key="2">
    <source>
        <dbReference type="EMBL" id="MDF3833405.1"/>
    </source>
</evidence>
<evidence type="ECO:0000313" key="3">
    <source>
        <dbReference type="Proteomes" id="UP001216674"/>
    </source>
</evidence>
<dbReference type="RefSeq" id="WP_276264760.1">
    <property type="nucleotide sequence ID" value="NZ_JARJLM010000180.1"/>
</dbReference>
<accession>A0ABT6ALB5</accession>
<evidence type="ECO:0000256" key="1">
    <source>
        <dbReference type="SAM" id="SignalP"/>
    </source>
</evidence>
<evidence type="ECO:0008006" key="4">
    <source>
        <dbReference type="Google" id="ProtNLM"/>
    </source>
</evidence>
<name>A0ABT6ALB5_9BURK</name>
<reference evidence="2 3" key="1">
    <citation type="submission" date="2023-03" db="EMBL/GenBank/DDBJ databases">
        <title>Draft assemblies of triclosan tolerant bacteria isolated from returned activated sludge.</title>
        <authorList>
            <person name="Van Hamelsveld S."/>
        </authorList>
    </citation>
    <scope>NUCLEOTIDE SEQUENCE [LARGE SCALE GENOMIC DNA]</scope>
    <source>
        <strain evidence="2 3">GW210010_S58</strain>
    </source>
</reference>